<name>A0ABW5BKE7_9PROT</name>
<evidence type="ECO:0000313" key="2">
    <source>
        <dbReference type="Proteomes" id="UP001597294"/>
    </source>
</evidence>
<dbReference type="Proteomes" id="UP001597294">
    <property type="component" value="Unassembled WGS sequence"/>
</dbReference>
<comment type="caution">
    <text evidence="1">The sequence shown here is derived from an EMBL/GenBank/DDBJ whole genome shotgun (WGS) entry which is preliminary data.</text>
</comment>
<dbReference type="Pfam" id="PF07310">
    <property type="entry name" value="PAS_5"/>
    <property type="match status" value="1"/>
</dbReference>
<reference evidence="2" key="1">
    <citation type="journal article" date="2019" name="Int. J. Syst. Evol. Microbiol.">
        <title>The Global Catalogue of Microorganisms (GCM) 10K type strain sequencing project: providing services to taxonomists for standard genome sequencing and annotation.</title>
        <authorList>
            <consortium name="The Broad Institute Genomics Platform"/>
            <consortium name="The Broad Institute Genome Sequencing Center for Infectious Disease"/>
            <person name="Wu L."/>
            <person name="Ma J."/>
        </authorList>
    </citation>
    <scope>NUCLEOTIDE SEQUENCE [LARGE SCALE GENOMIC DNA]</scope>
    <source>
        <strain evidence="2">CGMCC 4.7192</strain>
    </source>
</reference>
<dbReference type="InterPro" id="IPR009922">
    <property type="entry name" value="DUF1457"/>
</dbReference>
<dbReference type="RefSeq" id="WP_380250967.1">
    <property type="nucleotide sequence ID" value="NZ_JBHUII010000004.1"/>
</dbReference>
<accession>A0ABW5BKE7</accession>
<evidence type="ECO:0000313" key="1">
    <source>
        <dbReference type="EMBL" id="MFD2205905.1"/>
    </source>
</evidence>
<organism evidence="1 2">
    <name type="scientific">Kiloniella antarctica</name>
    <dbReference type="NCBI Taxonomy" id="1550907"/>
    <lineage>
        <taxon>Bacteria</taxon>
        <taxon>Pseudomonadati</taxon>
        <taxon>Pseudomonadota</taxon>
        <taxon>Alphaproteobacteria</taxon>
        <taxon>Rhodospirillales</taxon>
        <taxon>Kiloniellaceae</taxon>
        <taxon>Kiloniella</taxon>
    </lineage>
</organism>
<sequence length="206" mass="23053">MDDCHPSSDKLVFLSRGGSLFEFNSSKSKEFYDYWQNLPRNGLIPCRSSFMPEQVPSLLPNFIIYEMISKDYIKVRLLGSALSDKFGDDRAGENYLDFIEGPRKEIASEALWAVVNKPCGIRVVLKQVLKNGLTVCLESVGLPLLSEDGGNPLILFQKNELDCEKGVPEEGYDPLRYYQLVQRDFIDIGAGLSGLEDLVFQGDASV</sequence>
<keyword evidence="2" id="KW-1185">Reference proteome</keyword>
<dbReference type="EMBL" id="JBHUII010000004">
    <property type="protein sequence ID" value="MFD2205905.1"/>
    <property type="molecule type" value="Genomic_DNA"/>
</dbReference>
<gene>
    <name evidence="1" type="ORF">ACFSKO_09795</name>
</gene>
<proteinExistence type="predicted"/>
<protein>
    <submittedName>
        <fullName evidence="1">PAS domain-containing protein</fullName>
    </submittedName>
</protein>